<sequence>MMNILNSPELAGFYALAAVAIFASLRVVTLANPVHAILSMIVSLLAISGIFFVLGAPFAGALEIVVYAGAIMVLFVFVIMMLNLGMSNDEREESWLDAGTWAVPTGLTIIIAVVLYALIGLNHTDTAMIGGTTISAKAVGTVLFTKYVMLVEVAALLLLAALVAAYHLGKESSDDEIIGHDAHDYNQSHKNKASQASNPNVASIKHYDDNGMPNTDALNKAEPYEYKEVDPLDYVGMNVGKQADIQRVTRKESD</sequence>
<comment type="function">
    <text evidence="4">NDH-1 shuttles electrons from NADH, via FMN and iron-sulfur (Fe-S) centers, to quinones in the respiratory chain. Couples the redox reaction to proton translocation (for every two electrons transferred, four hydrogen ions are translocated across the cytoplasmic membrane), and thus conserves the redox energy in a proton gradient.</text>
</comment>
<reference evidence="6 7" key="1">
    <citation type="submission" date="2020-08" db="EMBL/GenBank/DDBJ databases">
        <title>A Genomic Blueprint of the Chicken Gut Microbiome.</title>
        <authorList>
            <person name="Gilroy R."/>
            <person name="Ravi A."/>
            <person name="Getino M."/>
            <person name="Pursley I."/>
            <person name="Horton D.L."/>
            <person name="Alikhan N.-F."/>
            <person name="Baker D."/>
            <person name="Gharbi K."/>
            <person name="Hall N."/>
            <person name="Watson M."/>
            <person name="Adriaenssens E.M."/>
            <person name="Foster-Nyarko E."/>
            <person name="Jarju S."/>
            <person name="Secka A."/>
            <person name="Antonio M."/>
            <person name="Oren A."/>
            <person name="Chaudhuri R."/>
            <person name="La Ragione R.M."/>
            <person name="Hildebrand F."/>
            <person name="Pallen M.J."/>
        </authorList>
    </citation>
    <scope>NUCLEOTIDE SEQUENCE [LARGE SCALE GENOMIC DNA]</scope>
    <source>
        <strain evidence="6 7">Sa4CVA2</strain>
    </source>
</reference>
<keyword evidence="4" id="KW-0874">Quinone</keyword>
<evidence type="ECO:0000313" key="7">
    <source>
        <dbReference type="Proteomes" id="UP000606724"/>
    </source>
</evidence>
<dbReference type="Gene3D" id="1.20.120.1200">
    <property type="entry name" value="NADH-ubiquinone/plastoquinone oxidoreductase chain 6, subunit NuoJ"/>
    <property type="match status" value="1"/>
</dbReference>
<gene>
    <name evidence="6" type="primary">nuoJ</name>
    <name evidence="6" type="ORF">H9653_10275</name>
</gene>
<evidence type="ECO:0000313" key="6">
    <source>
        <dbReference type="EMBL" id="MBD7948391.1"/>
    </source>
</evidence>
<evidence type="ECO:0000256" key="2">
    <source>
        <dbReference type="ARBA" id="ARBA00019907"/>
    </source>
</evidence>
<dbReference type="PANTHER" id="PTHR33269:SF17">
    <property type="entry name" value="NADH-UBIQUINONE OXIDOREDUCTASE CHAIN 6"/>
    <property type="match status" value="1"/>
</dbReference>
<comment type="catalytic activity">
    <reaction evidence="4">
        <text>a quinone + NADH + 5 H(+)(in) = a quinol + NAD(+) + 4 H(+)(out)</text>
        <dbReference type="Rhea" id="RHEA:57888"/>
        <dbReference type="ChEBI" id="CHEBI:15378"/>
        <dbReference type="ChEBI" id="CHEBI:24646"/>
        <dbReference type="ChEBI" id="CHEBI:57540"/>
        <dbReference type="ChEBI" id="CHEBI:57945"/>
        <dbReference type="ChEBI" id="CHEBI:132124"/>
    </reaction>
</comment>
<keyword evidence="7" id="KW-1185">Reference proteome</keyword>
<feature type="transmembrane region" description="Helical" evidence="4">
    <location>
        <begin position="147"/>
        <end position="168"/>
    </location>
</feature>
<dbReference type="EC" id="7.1.1.-" evidence="4"/>
<feature type="transmembrane region" description="Helical" evidence="4">
    <location>
        <begin position="12"/>
        <end position="29"/>
    </location>
</feature>
<dbReference type="RefSeq" id="WP_191692297.1">
    <property type="nucleotide sequence ID" value="NZ_JACSQR010000033.1"/>
</dbReference>
<dbReference type="NCBIfam" id="NF005162">
    <property type="entry name" value="PRK06638.1-1"/>
    <property type="match status" value="1"/>
</dbReference>
<dbReference type="EMBL" id="JACSQR010000033">
    <property type="protein sequence ID" value="MBD7948391.1"/>
    <property type="molecule type" value="Genomic_DNA"/>
</dbReference>
<dbReference type="InterPro" id="IPR042106">
    <property type="entry name" value="Nuo/plastoQ_OxRdtase_6_NuoJ"/>
</dbReference>
<feature type="transmembrane region" description="Helical" evidence="4">
    <location>
        <begin position="64"/>
        <end position="86"/>
    </location>
</feature>
<dbReference type="GO" id="GO:0016491">
    <property type="term" value="F:oxidoreductase activity"/>
    <property type="evidence" value="ECO:0007669"/>
    <property type="project" value="UniProtKB-KW"/>
</dbReference>
<keyword evidence="4" id="KW-0472">Membrane</keyword>
<feature type="region of interest" description="Disordered" evidence="5">
    <location>
        <begin position="187"/>
        <end position="218"/>
    </location>
</feature>
<feature type="transmembrane region" description="Helical" evidence="4">
    <location>
        <begin position="36"/>
        <end position="58"/>
    </location>
</feature>
<proteinExistence type="inferred from homology"/>
<dbReference type="InterPro" id="IPR001457">
    <property type="entry name" value="NADH_UbQ/plastoQ_OxRdtase_su6"/>
</dbReference>
<protein>
    <recommendedName>
        <fullName evidence="2 4">NADH-quinone oxidoreductase subunit J</fullName>
        <ecNumber evidence="4">7.1.1.-</ecNumber>
    </recommendedName>
</protein>
<dbReference type="PANTHER" id="PTHR33269">
    <property type="entry name" value="NADH-UBIQUINONE OXIDOREDUCTASE CHAIN 6"/>
    <property type="match status" value="1"/>
</dbReference>
<keyword evidence="4" id="KW-0520">NAD</keyword>
<keyword evidence="4" id="KW-1133">Transmembrane helix</keyword>
<evidence type="ECO:0000256" key="5">
    <source>
        <dbReference type="SAM" id="MobiDB-lite"/>
    </source>
</evidence>
<comment type="similarity">
    <text evidence="1 4">Belongs to the complex I subunit 6 family.</text>
</comment>
<comment type="subcellular location">
    <subcellularLocation>
        <location evidence="4">Cell membrane</location>
        <topology evidence="4">Multi-pass membrane protein</topology>
    </subcellularLocation>
</comment>
<name>A0ABR8RKY5_9GAMM</name>
<evidence type="ECO:0000256" key="1">
    <source>
        <dbReference type="ARBA" id="ARBA00005698"/>
    </source>
</evidence>
<organism evidence="6 7">
    <name type="scientific">Psychrobacter communis</name>
    <dbReference type="NCBI Taxonomy" id="2762238"/>
    <lineage>
        <taxon>Bacteria</taxon>
        <taxon>Pseudomonadati</taxon>
        <taxon>Pseudomonadota</taxon>
        <taxon>Gammaproteobacteria</taxon>
        <taxon>Moraxellales</taxon>
        <taxon>Moraxellaceae</taxon>
        <taxon>Psychrobacter</taxon>
    </lineage>
</organism>
<feature type="transmembrane region" description="Helical" evidence="4">
    <location>
        <begin position="98"/>
        <end position="119"/>
    </location>
</feature>
<keyword evidence="4" id="KW-1003">Cell membrane</keyword>
<evidence type="ECO:0000256" key="3">
    <source>
        <dbReference type="ARBA" id="ARBA00025811"/>
    </source>
</evidence>
<evidence type="ECO:0000256" key="4">
    <source>
        <dbReference type="RuleBase" id="RU004429"/>
    </source>
</evidence>
<accession>A0ABR8RKY5</accession>
<dbReference type="Pfam" id="PF00499">
    <property type="entry name" value="Oxidored_q3"/>
    <property type="match status" value="1"/>
</dbReference>
<dbReference type="Proteomes" id="UP000606724">
    <property type="component" value="Unassembled WGS sequence"/>
</dbReference>
<keyword evidence="6" id="KW-0560">Oxidoreductase</keyword>
<comment type="subunit">
    <text evidence="3">Composed of 13 different subunits. Subunits NuoA, H, J, K, L, M, N constitute the membrane sector of the complex.</text>
</comment>
<keyword evidence="4" id="KW-0812">Transmembrane</keyword>
<comment type="caution">
    <text evidence="6">The sequence shown here is derived from an EMBL/GenBank/DDBJ whole genome shotgun (WGS) entry which is preliminary data.</text>
</comment>